<keyword evidence="1" id="KW-0812">Transmembrane</keyword>
<comment type="caution">
    <text evidence="2">The sequence shown here is derived from an EMBL/GenBank/DDBJ whole genome shotgun (WGS) entry which is preliminary data.</text>
</comment>
<name>A0A369CL96_9GAMM</name>
<dbReference type="AlphaFoldDB" id="A0A369CL96"/>
<organism evidence="2 3">
    <name type="scientific">Thioalbus denitrificans</name>
    <dbReference type="NCBI Taxonomy" id="547122"/>
    <lineage>
        <taxon>Bacteria</taxon>
        <taxon>Pseudomonadati</taxon>
        <taxon>Pseudomonadota</taxon>
        <taxon>Gammaproteobacteria</taxon>
        <taxon>Chromatiales</taxon>
        <taxon>Ectothiorhodospiraceae</taxon>
        <taxon>Thioalbus</taxon>
    </lineage>
</organism>
<gene>
    <name evidence="2" type="ORF">DFQ59_101496</name>
</gene>
<feature type="transmembrane region" description="Helical" evidence="1">
    <location>
        <begin position="22"/>
        <end position="45"/>
    </location>
</feature>
<keyword evidence="3" id="KW-1185">Reference proteome</keyword>
<accession>A0A369CL96</accession>
<feature type="transmembrane region" description="Helical" evidence="1">
    <location>
        <begin position="57"/>
        <end position="79"/>
    </location>
</feature>
<dbReference type="EMBL" id="QPJY01000001">
    <property type="protein sequence ID" value="RCX33197.1"/>
    <property type="molecule type" value="Genomic_DNA"/>
</dbReference>
<feature type="transmembrane region" description="Helical" evidence="1">
    <location>
        <begin position="181"/>
        <end position="201"/>
    </location>
</feature>
<feature type="transmembrane region" description="Helical" evidence="1">
    <location>
        <begin position="117"/>
        <end position="137"/>
    </location>
</feature>
<evidence type="ECO:0000313" key="2">
    <source>
        <dbReference type="EMBL" id="RCX33197.1"/>
    </source>
</evidence>
<evidence type="ECO:0000313" key="3">
    <source>
        <dbReference type="Proteomes" id="UP000252707"/>
    </source>
</evidence>
<feature type="transmembrane region" description="Helical" evidence="1">
    <location>
        <begin position="158"/>
        <end position="175"/>
    </location>
</feature>
<dbReference type="RefSeq" id="WP_114278064.1">
    <property type="nucleotide sequence ID" value="NZ_QPJY01000001.1"/>
</dbReference>
<keyword evidence="1" id="KW-0472">Membrane</keyword>
<keyword evidence="1" id="KW-1133">Transmembrane helix</keyword>
<evidence type="ECO:0000256" key="1">
    <source>
        <dbReference type="SAM" id="Phobius"/>
    </source>
</evidence>
<feature type="transmembrane region" description="Helical" evidence="1">
    <location>
        <begin position="91"/>
        <end position="111"/>
    </location>
</feature>
<proteinExistence type="predicted"/>
<dbReference type="Proteomes" id="UP000252707">
    <property type="component" value="Unassembled WGS sequence"/>
</dbReference>
<reference evidence="2 3" key="1">
    <citation type="submission" date="2018-07" db="EMBL/GenBank/DDBJ databases">
        <title>Genomic Encyclopedia of Type Strains, Phase IV (KMG-IV): sequencing the most valuable type-strain genomes for metagenomic binning, comparative biology and taxonomic classification.</title>
        <authorList>
            <person name="Goeker M."/>
        </authorList>
    </citation>
    <scope>NUCLEOTIDE SEQUENCE [LARGE SCALE GENOMIC DNA]</scope>
    <source>
        <strain evidence="2 3">DSM 26407</strain>
    </source>
</reference>
<protein>
    <submittedName>
        <fullName evidence="2">Uncharacterized protein</fullName>
    </submittedName>
</protein>
<sequence>MCIAIPPPGTGARRPVAPPRRLYFTGAALQSGLLLALAGLAVAGLPVRLPQGLPAGLGWVLAGLYGVIPFLLLGHLLEVLPRRLEVGEPDYLRYGGAFFLVSGGLFLAWTGVFLGPFTLAAGIGLVLAGGLPLLGYLGEAVRWAPARERLRGRAIRRGAGLCWAGIGAAGAGALGAGSPAWLAALGLGVAGTGLIVAGGWGGSR</sequence>